<reference evidence="2 3" key="2">
    <citation type="journal article" date="2012" name="BMC Genomics">
        <title>The genome of Pelobacter carbinolicus reveals surprising metabolic capabilities and physiological features.</title>
        <authorList>
            <person name="Aklujkar M."/>
            <person name="Haveman S.A."/>
            <person name="Didonato R.Jr."/>
            <person name="Chertkov O."/>
            <person name="Han C.S."/>
            <person name="Land M.L."/>
            <person name="Brown P."/>
            <person name="Lovley D.R."/>
        </authorList>
    </citation>
    <scope>NUCLEOTIDE SEQUENCE [LARGE SCALE GENOMIC DNA]</scope>
    <source>
        <strain evidence="3">DSM 2380 / NBRC 103641 / GraBd1</strain>
    </source>
</reference>
<dbReference type="KEGG" id="pca:Pcar_1180"/>
<dbReference type="OrthoDB" id="5453547at2"/>
<dbReference type="Proteomes" id="UP000002534">
    <property type="component" value="Chromosome"/>
</dbReference>
<sequence>MNRRQLPKSFDELQNLDLQKVYEQGKQELLRDYAFRIRLDEADDLESLTSLVFDNVAGLDRWTTAELLEISNRFRLHSAPDREIRLFEESGNAEFRAVPRVREFYLLALNKVGRSAKVITECGRIIAEGGSNGLVCGILGDACSNRMLAAESFARELELVDGIIARVTEQTREDFARHFPGVDLNGITPDRLHSLRRKWLHSAYRAYRHGFEQFSSTFPGFGWLQRTMDLERDLLRQRLAMPNKMKKGSLRRFGTEIRKLKHCLALQPALLRVALEMRGGAESLDFWAHAGYLQLYFVEGCPASDISPLLARLFACLDADFKLKALLHDLQHIRDYTRATADIPGSRLPEADQVNSVLSRMQAVLSELESARERFADGGQRCGAALAEPFRKLLETDSADSTDQFLKRTINFRSLTDNLVPYHIQGGIGRVGARMPDLTINRQVQDDLRFLVTEKILPALPSAERMNPRAALDEIRRLVGSWLGVAKLQNLQSPAHRRFDARSDGLILLSGIDPAMRIGSRSITDLSAAMLLQTGDCRETMYLNGTLFALYQQVQVKQKLAAALTCLEQDAMEEAQRIVGREIPDILRYQLRGGHVAVYIEAISMEAKYQTERLSAEDPTAVERCYGVDGFEAGQPLTRYELENAKLLVAHDDGSTRLIEPRDPVSGKWRPIEHLPVAEGGGIPRIPKSGVRGGSIAEIRLLNLVEEHSLSFLYDSESGKVELCDGFYNELMYDSPYSFGSGPIDTNDLFSCHGLIRAGTRRVRSKDGKLRDRQVYLEFLPHSKTDCAPCLGEGDIPHTFHLMGRLYRGDFQEELRRLEQATSAIPSVLKKMRAWQIRQRTRHLQKQILDQRFVRVLLDLARDRPHLVALEDVGRKHPLINQGLECNSVYLVLCGRFQVFQNGVLLVRNGQPVSPAPGTVLGEISAIQGCLPTATVVGQGVVLRIAREEFLRQLDMNPVFRSIVEELVTERLQLDRLWQK</sequence>
<reference evidence="3" key="1">
    <citation type="submission" date="2005-10" db="EMBL/GenBank/DDBJ databases">
        <title>Complete sequence of Pelobacter carbinolicus DSM 2380.</title>
        <authorList>
            <person name="Copeland A."/>
            <person name="Lucas S."/>
            <person name="Lapidus A."/>
            <person name="Barry K."/>
            <person name="Detter J.C."/>
            <person name="Glavina T."/>
            <person name="Hammon N."/>
            <person name="Israni S."/>
            <person name="Pitluck S."/>
            <person name="Chertkov O."/>
            <person name="Schmutz J."/>
            <person name="Larimer F."/>
            <person name="Land M."/>
            <person name="Kyrpides N."/>
            <person name="Ivanova N."/>
            <person name="Richardson P."/>
        </authorList>
    </citation>
    <scope>NUCLEOTIDE SEQUENCE [LARGE SCALE GENOMIC DNA]</scope>
    <source>
        <strain evidence="3">DSM 2380 / NBRC 103641 / GraBd1</strain>
    </source>
</reference>
<dbReference type="PROSITE" id="PS50042">
    <property type="entry name" value="CNMP_BINDING_3"/>
    <property type="match status" value="1"/>
</dbReference>
<accession>Q3A5C8</accession>
<protein>
    <submittedName>
        <fullName evidence="2">Cyclic nucleotide-binding domain protein</fullName>
    </submittedName>
</protein>
<name>Q3A5C8_SYNC1</name>
<dbReference type="Gene3D" id="2.60.120.10">
    <property type="entry name" value="Jelly Rolls"/>
    <property type="match status" value="1"/>
</dbReference>
<evidence type="ECO:0000313" key="3">
    <source>
        <dbReference type="Proteomes" id="UP000002534"/>
    </source>
</evidence>
<dbReference type="SUPFAM" id="SSF51206">
    <property type="entry name" value="cAMP-binding domain-like"/>
    <property type="match status" value="1"/>
</dbReference>
<dbReference type="AlphaFoldDB" id="Q3A5C8"/>
<evidence type="ECO:0000259" key="1">
    <source>
        <dbReference type="PROSITE" id="PS50042"/>
    </source>
</evidence>
<keyword evidence="3" id="KW-1185">Reference proteome</keyword>
<dbReference type="HOGENOM" id="CLU_303621_0_0_7"/>
<dbReference type="InterPro" id="IPR014710">
    <property type="entry name" value="RmlC-like_jellyroll"/>
</dbReference>
<dbReference type="RefSeq" id="WP_011340903.1">
    <property type="nucleotide sequence ID" value="NC_007498.2"/>
</dbReference>
<proteinExistence type="predicted"/>
<dbReference type="InterPro" id="IPR018490">
    <property type="entry name" value="cNMP-bd_dom_sf"/>
</dbReference>
<dbReference type="EMBL" id="CP000142">
    <property type="protein sequence ID" value="ABA88429.1"/>
    <property type="molecule type" value="Genomic_DNA"/>
</dbReference>
<organism evidence="2 3">
    <name type="scientific">Syntrophotalea carbinolica (strain DSM 2380 / NBRC 103641 / GraBd1)</name>
    <name type="common">Pelobacter carbinolicus</name>
    <dbReference type="NCBI Taxonomy" id="338963"/>
    <lineage>
        <taxon>Bacteria</taxon>
        <taxon>Pseudomonadati</taxon>
        <taxon>Thermodesulfobacteriota</taxon>
        <taxon>Desulfuromonadia</taxon>
        <taxon>Desulfuromonadales</taxon>
        <taxon>Syntrophotaleaceae</taxon>
        <taxon>Syntrophotalea</taxon>
    </lineage>
</organism>
<gene>
    <name evidence="2" type="ordered locus">Pcar_1180</name>
</gene>
<dbReference type="InterPro" id="IPR000595">
    <property type="entry name" value="cNMP-bd_dom"/>
</dbReference>
<feature type="domain" description="Cyclic nucleotide-binding" evidence="1">
    <location>
        <begin position="879"/>
        <end position="937"/>
    </location>
</feature>
<dbReference type="CDD" id="cd00038">
    <property type="entry name" value="CAP_ED"/>
    <property type="match status" value="1"/>
</dbReference>
<evidence type="ECO:0000313" key="2">
    <source>
        <dbReference type="EMBL" id="ABA88429.1"/>
    </source>
</evidence>